<reference evidence="2" key="1">
    <citation type="submission" date="2020-08" db="EMBL/GenBank/DDBJ databases">
        <title>Multicomponent nature underlies the extraordinary mechanical properties of spider dragline silk.</title>
        <authorList>
            <person name="Kono N."/>
            <person name="Nakamura H."/>
            <person name="Mori M."/>
            <person name="Yoshida Y."/>
            <person name="Ohtoshi R."/>
            <person name="Malay A.D."/>
            <person name="Moran D.A.P."/>
            <person name="Tomita M."/>
            <person name="Numata K."/>
            <person name="Arakawa K."/>
        </authorList>
    </citation>
    <scope>NUCLEOTIDE SEQUENCE</scope>
</reference>
<feature type="chain" id="PRO_5036482167" description="Secreted protein" evidence="1">
    <location>
        <begin position="27"/>
        <end position="75"/>
    </location>
</feature>
<proteinExistence type="predicted"/>
<organism evidence="2 3">
    <name type="scientific">Trichonephila inaurata madagascariensis</name>
    <dbReference type="NCBI Taxonomy" id="2747483"/>
    <lineage>
        <taxon>Eukaryota</taxon>
        <taxon>Metazoa</taxon>
        <taxon>Ecdysozoa</taxon>
        <taxon>Arthropoda</taxon>
        <taxon>Chelicerata</taxon>
        <taxon>Arachnida</taxon>
        <taxon>Araneae</taxon>
        <taxon>Araneomorphae</taxon>
        <taxon>Entelegynae</taxon>
        <taxon>Araneoidea</taxon>
        <taxon>Nephilidae</taxon>
        <taxon>Trichonephila</taxon>
        <taxon>Trichonephila inaurata</taxon>
    </lineage>
</organism>
<gene>
    <name evidence="2" type="ORF">TNIN_107581</name>
</gene>
<evidence type="ECO:0008006" key="4">
    <source>
        <dbReference type="Google" id="ProtNLM"/>
    </source>
</evidence>
<dbReference type="Proteomes" id="UP000886998">
    <property type="component" value="Unassembled WGS sequence"/>
</dbReference>
<evidence type="ECO:0000313" key="2">
    <source>
        <dbReference type="EMBL" id="GFY39103.1"/>
    </source>
</evidence>
<evidence type="ECO:0000313" key="3">
    <source>
        <dbReference type="Proteomes" id="UP000886998"/>
    </source>
</evidence>
<dbReference type="EMBL" id="BMAV01001204">
    <property type="protein sequence ID" value="GFY39103.1"/>
    <property type="molecule type" value="Genomic_DNA"/>
</dbReference>
<comment type="caution">
    <text evidence="2">The sequence shown here is derived from an EMBL/GenBank/DDBJ whole genome shotgun (WGS) entry which is preliminary data.</text>
</comment>
<keyword evidence="3" id="KW-1185">Reference proteome</keyword>
<name>A0A8X6WPR9_9ARAC</name>
<sequence>MKCVTNFLPLLFYSILISAHVKQSIAGKSLNKMKCTVYNAAINVFDLLCEPRFPYTVPDCNLLRRDWNVFWTKAN</sequence>
<feature type="signal peptide" evidence="1">
    <location>
        <begin position="1"/>
        <end position="26"/>
    </location>
</feature>
<dbReference type="OrthoDB" id="10381032at2759"/>
<accession>A0A8X6WPR9</accession>
<dbReference type="AlphaFoldDB" id="A0A8X6WPR9"/>
<protein>
    <recommendedName>
        <fullName evidence="4">Secreted protein</fullName>
    </recommendedName>
</protein>
<keyword evidence="1" id="KW-0732">Signal</keyword>
<evidence type="ECO:0000256" key="1">
    <source>
        <dbReference type="SAM" id="SignalP"/>
    </source>
</evidence>